<dbReference type="Gene3D" id="2.60.40.10">
    <property type="entry name" value="Immunoglobulins"/>
    <property type="match status" value="1"/>
</dbReference>
<dbReference type="Gene3D" id="3.40.525.10">
    <property type="entry name" value="CRAL-TRIO lipid binding domain"/>
    <property type="match status" value="1"/>
</dbReference>
<comment type="caution">
    <text evidence="5">The sequence shown here is derived from an EMBL/GenBank/DDBJ whole genome shotgun (WGS) entry which is preliminary data.</text>
</comment>
<dbReference type="Pfam" id="PF00635">
    <property type="entry name" value="Motile_Sperm"/>
    <property type="match status" value="1"/>
</dbReference>
<dbReference type="Pfam" id="PF00650">
    <property type="entry name" value="CRAL_TRIO"/>
    <property type="match status" value="1"/>
</dbReference>
<dbReference type="InterPro" id="IPR013783">
    <property type="entry name" value="Ig-like_fold"/>
</dbReference>
<proteinExistence type="predicted"/>
<dbReference type="InterPro" id="IPR053012">
    <property type="entry name" value="ER-organelle_contact"/>
</dbReference>
<evidence type="ECO:0000313" key="6">
    <source>
        <dbReference type="Proteomes" id="UP001374579"/>
    </source>
</evidence>
<feature type="compositionally biased region" description="Polar residues" evidence="1">
    <location>
        <begin position="270"/>
        <end position="292"/>
    </location>
</feature>
<dbReference type="Proteomes" id="UP001374579">
    <property type="component" value="Unassembled WGS sequence"/>
</dbReference>
<organism evidence="5 6">
    <name type="scientific">Littorina saxatilis</name>
    <dbReference type="NCBI Taxonomy" id="31220"/>
    <lineage>
        <taxon>Eukaryota</taxon>
        <taxon>Metazoa</taxon>
        <taxon>Spiralia</taxon>
        <taxon>Lophotrochozoa</taxon>
        <taxon>Mollusca</taxon>
        <taxon>Gastropoda</taxon>
        <taxon>Caenogastropoda</taxon>
        <taxon>Littorinimorpha</taxon>
        <taxon>Littorinoidea</taxon>
        <taxon>Littorinidae</taxon>
        <taxon>Littorina</taxon>
    </lineage>
</organism>
<keyword evidence="6" id="KW-1185">Reference proteome</keyword>
<reference evidence="5 6" key="1">
    <citation type="submission" date="2024-02" db="EMBL/GenBank/DDBJ databases">
        <title>Chromosome-scale genome assembly of the rough periwinkle Littorina saxatilis.</title>
        <authorList>
            <person name="De Jode A."/>
            <person name="Faria R."/>
            <person name="Formenti G."/>
            <person name="Sims Y."/>
            <person name="Smith T.P."/>
            <person name="Tracey A."/>
            <person name="Wood J.M.D."/>
            <person name="Zagrodzka Z.B."/>
            <person name="Johannesson K."/>
            <person name="Butlin R.K."/>
            <person name="Leder E.H."/>
        </authorList>
    </citation>
    <scope>NUCLEOTIDE SEQUENCE [LARGE SCALE GENOMIC DNA]</scope>
    <source>
        <strain evidence="5">Snail1</strain>
        <tissue evidence="5">Muscle</tissue>
    </source>
</reference>
<keyword evidence="2" id="KW-0812">Transmembrane</keyword>
<feature type="region of interest" description="Disordered" evidence="1">
    <location>
        <begin position="234"/>
        <end position="308"/>
    </location>
</feature>
<evidence type="ECO:0008006" key="7">
    <source>
        <dbReference type="Google" id="ProtNLM"/>
    </source>
</evidence>
<evidence type="ECO:0000313" key="5">
    <source>
        <dbReference type="EMBL" id="KAK7097955.1"/>
    </source>
</evidence>
<evidence type="ECO:0000256" key="2">
    <source>
        <dbReference type="SAM" id="Phobius"/>
    </source>
</evidence>
<evidence type="ECO:0000259" key="4">
    <source>
        <dbReference type="PROSITE" id="PS50202"/>
    </source>
</evidence>
<dbReference type="InterPro" id="IPR001251">
    <property type="entry name" value="CRAL-TRIO_dom"/>
</dbReference>
<dbReference type="PROSITE" id="PS50202">
    <property type="entry name" value="MSP"/>
    <property type="match status" value="1"/>
</dbReference>
<feature type="domain" description="MSP" evidence="4">
    <location>
        <begin position="312"/>
        <end position="427"/>
    </location>
</feature>
<dbReference type="PANTHER" id="PTHR46384:SF1">
    <property type="entry name" value="MOTILE SPERM DOMAIN-CONTAINING PROTEIN 2"/>
    <property type="match status" value="1"/>
</dbReference>
<dbReference type="InterPro" id="IPR036865">
    <property type="entry name" value="CRAL-TRIO_dom_sf"/>
</dbReference>
<dbReference type="EMBL" id="JBAMIC010000013">
    <property type="protein sequence ID" value="KAK7097955.1"/>
    <property type="molecule type" value="Genomic_DNA"/>
</dbReference>
<dbReference type="SMART" id="SM00516">
    <property type="entry name" value="SEC14"/>
    <property type="match status" value="1"/>
</dbReference>
<accession>A0AAN9G8Q6</accession>
<dbReference type="PANTHER" id="PTHR46384">
    <property type="entry name" value="MOTILE SPERM DOMAIN-CONTAINING PROTEIN 2"/>
    <property type="match status" value="1"/>
</dbReference>
<dbReference type="InterPro" id="IPR008962">
    <property type="entry name" value="PapD-like_sf"/>
</dbReference>
<dbReference type="InterPro" id="IPR000535">
    <property type="entry name" value="MSP_dom"/>
</dbReference>
<dbReference type="CDD" id="cd00170">
    <property type="entry name" value="SEC14"/>
    <property type="match status" value="1"/>
</dbReference>
<evidence type="ECO:0000259" key="3">
    <source>
        <dbReference type="PROSITE" id="PS50191"/>
    </source>
</evidence>
<dbReference type="SUPFAM" id="SSF49354">
    <property type="entry name" value="PapD-like"/>
    <property type="match status" value="1"/>
</dbReference>
<dbReference type="GO" id="GO:0012505">
    <property type="term" value="C:endomembrane system"/>
    <property type="evidence" value="ECO:0007669"/>
    <property type="project" value="TreeGrafter"/>
</dbReference>
<gene>
    <name evidence="5" type="ORF">V1264_004858</name>
</gene>
<feature type="transmembrane region" description="Helical" evidence="2">
    <location>
        <begin position="516"/>
        <end position="540"/>
    </location>
</feature>
<dbReference type="GO" id="GO:0140284">
    <property type="term" value="C:endoplasmic reticulum-endosome membrane contact site"/>
    <property type="evidence" value="ECO:0007669"/>
    <property type="project" value="TreeGrafter"/>
</dbReference>
<dbReference type="SUPFAM" id="SSF52087">
    <property type="entry name" value="CRAL/TRIO domain"/>
    <property type="match status" value="1"/>
</dbReference>
<keyword evidence="2" id="KW-0472">Membrane</keyword>
<name>A0AAN9G8Q6_9CAEN</name>
<evidence type="ECO:0000256" key="1">
    <source>
        <dbReference type="SAM" id="MobiDB-lite"/>
    </source>
</evidence>
<feature type="domain" description="CRAL-TRIO" evidence="3">
    <location>
        <begin position="92"/>
        <end position="234"/>
    </location>
</feature>
<dbReference type="AlphaFoldDB" id="A0AAN9G8Q6"/>
<protein>
    <recommendedName>
        <fullName evidence="7">Motile sperm domain-containing protein 2</fullName>
    </recommendedName>
</protein>
<keyword evidence="2" id="KW-1133">Transmembrane helix</keyword>
<dbReference type="PROSITE" id="PS50191">
    <property type="entry name" value="CRAL_TRIO"/>
    <property type="match status" value="1"/>
</dbReference>
<sequence>MGVSDAEIKYVRENFEKKYADKISSDTYDERDLRRLRTDNVYATTFIRGPDRLDEGVDLVHESLRFRKEYGVNDLTEDSFDQWVWDKRALFLHNRTNTGHKILYVRVKEHKKDASKILEVKKFFIFWLEMSFRADPLEKVVTFFDMSEAGLSNLDMEFIRFILTCFKLYYPTFLEKLLIYEMPWIFNAAWRVIKTWLSQEALARIKFATKSDIQSYIDKDQLFEHMGGTAKLDEVEYRPTGGGDSAMFSDTSDGRRVTFSDSSDVDGSAHTPTLATSPNANNNASHRVTSPKSSRRDRNASASESGHFTGRLLTISPADELTFVADESGKEPYDVITLTNTLMHPIAFKVKTTAPEKYRVRPSTGVVKPGEAFEVYVYLLPGYMNTVERDKFLVMAMEVTGDTYDVSLWKTAPKDSIMEHRMRCVASNNVDFNVNLAPEGGMSRTHASARGGYKGGGIGQQAAMAASQAKSFLMGKLDTQNVAVSYSRQQLHHPFKRPMSPMEMLIESNNQLRRRMGYLIISHVVFFILTLLFFGAFFCLGEDLFSSYLYFPFGYCVSNSWSRRC</sequence>